<gene>
    <name evidence="2" type="ORF">H8E29_07305</name>
</gene>
<accession>A0A8J6TEV5</accession>
<organism evidence="2 3">
    <name type="scientific">Candidatus Desulfolinea nitratireducens</name>
    <dbReference type="NCBI Taxonomy" id="2841698"/>
    <lineage>
        <taxon>Bacteria</taxon>
        <taxon>Bacillati</taxon>
        <taxon>Chloroflexota</taxon>
        <taxon>Anaerolineae</taxon>
        <taxon>Anaerolineales</taxon>
        <taxon>Anaerolineales incertae sedis</taxon>
        <taxon>Candidatus Desulfolinea</taxon>
    </lineage>
</organism>
<dbReference type="AlphaFoldDB" id="A0A8J6TEV5"/>
<evidence type="ECO:0000313" key="3">
    <source>
        <dbReference type="Proteomes" id="UP000614469"/>
    </source>
</evidence>
<feature type="transmembrane region" description="Helical" evidence="1">
    <location>
        <begin position="6"/>
        <end position="25"/>
    </location>
</feature>
<dbReference type="Proteomes" id="UP000614469">
    <property type="component" value="Unassembled WGS sequence"/>
</dbReference>
<reference evidence="2 3" key="1">
    <citation type="submission" date="2020-08" db="EMBL/GenBank/DDBJ databases">
        <title>Bridging the membrane lipid divide: bacteria of the FCB group superphylum have the potential to synthesize archaeal ether lipids.</title>
        <authorList>
            <person name="Villanueva L."/>
            <person name="Von Meijenfeldt F.A.B."/>
            <person name="Westbye A.B."/>
            <person name="Yadav S."/>
            <person name="Hopmans E.C."/>
            <person name="Dutilh B.E."/>
            <person name="Sinninghe Damste J.S."/>
        </authorList>
    </citation>
    <scope>NUCLEOTIDE SEQUENCE [LARGE SCALE GENOMIC DNA]</scope>
    <source>
        <strain evidence="2">NIOZ-UU36</strain>
    </source>
</reference>
<keyword evidence="1" id="KW-1133">Transmembrane helix</keyword>
<evidence type="ECO:0008006" key="4">
    <source>
        <dbReference type="Google" id="ProtNLM"/>
    </source>
</evidence>
<feature type="transmembrane region" description="Helical" evidence="1">
    <location>
        <begin position="82"/>
        <end position="102"/>
    </location>
</feature>
<keyword evidence="1" id="KW-0472">Membrane</keyword>
<sequence length="145" mass="16141">MNALQITLLVFALIETLNMLELYFLQDNCKFNGACIFSGWEKSKKDPEVHALMRYLINWLAGVKMIVIGLVLILVFTAPEHTLLLAAIALVITIGSFYLRLYPELRTADKAGQIKSKGHSIRLGYMVAGLELSLIFGIIAQITSI</sequence>
<name>A0A8J6TEV5_9CHLR</name>
<dbReference type="EMBL" id="JACNJN010000088">
    <property type="protein sequence ID" value="MBC8335053.1"/>
    <property type="molecule type" value="Genomic_DNA"/>
</dbReference>
<feature type="transmembrane region" description="Helical" evidence="1">
    <location>
        <begin position="123"/>
        <end position="142"/>
    </location>
</feature>
<evidence type="ECO:0000313" key="2">
    <source>
        <dbReference type="EMBL" id="MBC8335053.1"/>
    </source>
</evidence>
<feature type="transmembrane region" description="Helical" evidence="1">
    <location>
        <begin position="55"/>
        <end position="76"/>
    </location>
</feature>
<evidence type="ECO:0000256" key="1">
    <source>
        <dbReference type="SAM" id="Phobius"/>
    </source>
</evidence>
<protein>
    <recommendedName>
        <fullName evidence="4">DUF3784 domain-containing protein</fullName>
    </recommendedName>
</protein>
<comment type="caution">
    <text evidence="2">The sequence shown here is derived from an EMBL/GenBank/DDBJ whole genome shotgun (WGS) entry which is preliminary data.</text>
</comment>
<keyword evidence="1" id="KW-0812">Transmembrane</keyword>
<proteinExistence type="predicted"/>